<feature type="compositionally biased region" description="Basic and acidic residues" evidence="1">
    <location>
        <begin position="150"/>
        <end position="162"/>
    </location>
</feature>
<feature type="compositionally biased region" description="Basic and acidic residues" evidence="1">
    <location>
        <begin position="21"/>
        <end position="39"/>
    </location>
</feature>
<feature type="transmembrane region" description="Helical" evidence="2">
    <location>
        <begin position="77"/>
        <end position="97"/>
    </location>
</feature>
<dbReference type="EMBL" id="MIPT01000001">
    <property type="protein sequence ID" value="OHT21927.1"/>
    <property type="molecule type" value="Genomic_DNA"/>
</dbReference>
<dbReference type="AlphaFoldDB" id="A0A1S1HIM2"/>
<feature type="region of interest" description="Disordered" evidence="1">
    <location>
        <begin position="98"/>
        <end position="194"/>
    </location>
</feature>
<dbReference type="Proteomes" id="UP000179467">
    <property type="component" value="Unassembled WGS sequence"/>
</dbReference>
<feature type="region of interest" description="Disordered" evidence="1">
    <location>
        <begin position="1"/>
        <end position="61"/>
    </location>
</feature>
<protein>
    <submittedName>
        <fullName evidence="3">Uncharacterized protein</fullName>
    </submittedName>
</protein>
<reference evidence="3 4" key="1">
    <citation type="submission" date="2016-09" db="EMBL/GenBank/DDBJ databases">
        <title>Metabolic pathway, cell adaptation mechanisms and a novel monoxygenase revealed through proteogenomic-transcription analysis of a Sphingomonas haloaromaticamans strain degrading the fungicide ortho-phenylphenol.</title>
        <authorList>
            <person name="Perruchon C."/>
            <person name="Papadopoulou E.S."/>
            <person name="Rousidou C."/>
            <person name="Vasileiadis S."/>
            <person name="Tanou G."/>
            <person name="Amoutzias G."/>
            <person name="Molassiotis A."/>
            <person name="Karpouzas D.G."/>
        </authorList>
    </citation>
    <scope>NUCLEOTIDE SEQUENCE [LARGE SCALE GENOMIC DNA]</scope>
    <source>
        <strain evidence="3 4">P3</strain>
    </source>
</reference>
<name>A0A1S1HIM2_9SPHN</name>
<keyword evidence="4" id="KW-1185">Reference proteome</keyword>
<feature type="compositionally biased region" description="Pro residues" evidence="1">
    <location>
        <begin position="115"/>
        <end position="126"/>
    </location>
</feature>
<accession>A0A1S1HIM2</accession>
<comment type="caution">
    <text evidence="3">The sequence shown here is derived from an EMBL/GenBank/DDBJ whole genome shotgun (WGS) entry which is preliminary data.</text>
</comment>
<evidence type="ECO:0000256" key="2">
    <source>
        <dbReference type="SAM" id="Phobius"/>
    </source>
</evidence>
<keyword evidence="2" id="KW-1133">Transmembrane helix</keyword>
<sequence length="274" mass="29634">METDRNRAVFRGRESAGPGVRPDRDRADRGPSRVSKDMEAIFGKAADPPPPSPKAERPRARPIVIRNLSSAGRGGTGWRLVAAAVLAAMVGTFITVMRDDRSGPPPRLAAGAPARNPPSPSRPPAAVPADRLAEAAPAPPVPQPAPAIPAERKAESQPRPKPESGPARLATADKSRTAPTRLASRPSRQRCEGMNENREAWCLRPAVLAADRGLRDAYADAIRTGVERSTLISYRKRWARLRNRSSDEPRYLIGSYRALAEELASLSDQARMGR</sequence>
<feature type="compositionally biased region" description="Pro residues" evidence="1">
    <location>
        <begin position="137"/>
        <end position="147"/>
    </location>
</feature>
<evidence type="ECO:0000313" key="4">
    <source>
        <dbReference type="Proteomes" id="UP000179467"/>
    </source>
</evidence>
<keyword evidence="2" id="KW-0472">Membrane</keyword>
<feature type="compositionally biased region" description="Basic and acidic residues" evidence="1">
    <location>
        <begin position="1"/>
        <end position="14"/>
    </location>
</feature>
<evidence type="ECO:0000313" key="3">
    <source>
        <dbReference type="EMBL" id="OHT21927.1"/>
    </source>
</evidence>
<gene>
    <name evidence="3" type="ORF">BHE75_03942</name>
</gene>
<organism evidence="3 4">
    <name type="scientific">Edaphosphingomonas haloaromaticamans</name>
    <dbReference type="NCBI Taxonomy" id="653954"/>
    <lineage>
        <taxon>Bacteria</taxon>
        <taxon>Pseudomonadati</taxon>
        <taxon>Pseudomonadota</taxon>
        <taxon>Alphaproteobacteria</taxon>
        <taxon>Sphingomonadales</taxon>
        <taxon>Rhizorhabdaceae</taxon>
        <taxon>Edaphosphingomonas</taxon>
    </lineage>
</organism>
<proteinExistence type="predicted"/>
<evidence type="ECO:0000256" key="1">
    <source>
        <dbReference type="SAM" id="MobiDB-lite"/>
    </source>
</evidence>
<keyword evidence="2" id="KW-0812">Transmembrane</keyword>